<feature type="region of interest" description="Disordered" evidence="1">
    <location>
        <begin position="136"/>
        <end position="168"/>
    </location>
</feature>
<evidence type="ECO:0000256" key="1">
    <source>
        <dbReference type="SAM" id="MobiDB-lite"/>
    </source>
</evidence>
<accession>A0A9X3NHH1</accession>
<gene>
    <name evidence="2" type="ORF">LG943_02775</name>
</gene>
<dbReference type="Proteomes" id="UP001140076">
    <property type="component" value="Unassembled WGS sequence"/>
</dbReference>
<comment type="caution">
    <text evidence="2">The sequence shown here is derived from an EMBL/GenBank/DDBJ whole genome shotgun (WGS) entry which is preliminary data.</text>
</comment>
<proteinExistence type="predicted"/>
<sequence>MAPVGKTRDAGYQIGVSTTLDVPAEAVLRVLAGARGQECWLGAGARLELEVGAAFRAADGSTGEVRGLGRGERIRVRRHWPDGRWTTQQVAVGRRGARTVMVLHEEGLASGEERELRRDHWRAVARELVRLAEKEAARGAGTEECGPVRRSPHGAGHNAAPWSAREAG</sequence>
<organism evidence="2 3">
    <name type="scientific">Streptomonospora mangrovi</name>
    <dbReference type="NCBI Taxonomy" id="2883123"/>
    <lineage>
        <taxon>Bacteria</taxon>
        <taxon>Bacillati</taxon>
        <taxon>Actinomycetota</taxon>
        <taxon>Actinomycetes</taxon>
        <taxon>Streptosporangiales</taxon>
        <taxon>Nocardiopsidaceae</taxon>
        <taxon>Streptomonospora</taxon>
    </lineage>
</organism>
<dbReference type="SUPFAM" id="SSF55961">
    <property type="entry name" value="Bet v1-like"/>
    <property type="match status" value="1"/>
</dbReference>
<evidence type="ECO:0000313" key="2">
    <source>
        <dbReference type="EMBL" id="MDA0563258.1"/>
    </source>
</evidence>
<reference evidence="2" key="1">
    <citation type="submission" date="2021-10" db="EMBL/GenBank/DDBJ databases">
        <title>Streptomonospora sp. nov., isolated from mangrove soil.</title>
        <authorList>
            <person name="Chen X."/>
            <person name="Ge X."/>
            <person name="Liu W."/>
        </authorList>
    </citation>
    <scope>NUCLEOTIDE SEQUENCE</scope>
    <source>
        <strain evidence="2">S1-112</strain>
    </source>
</reference>
<protein>
    <submittedName>
        <fullName evidence="2">SRPBCC domain-containing protein</fullName>
    </submittedName>
</protein>
<dbReference type="AlphaFoldDB" id="A0A9X3NHH1"/>
<dbReference type="InterPro" id="IPR023393">
    <property type="entry name" value="START-like_dom_sf"/>
</dbReference>
<evidence type="ECO:0000313" key="3">
    <source>
        <dbReference type="Proteomes" id="UP001140076"/>
    </source>
</evidence>
<name>A0A9X3NHH1_9ACTN</name>
<keyword evidence="3" id="KW-1185">Reference proteome</keyword>
<dbReference type="RefSeq" id="WP_270070552.1">
    <property type="nucleotide sequence ID" value="NZ_JAJAQC010000004.1"/>
</dbReference>
<dbReference type="EMBL" id="JAJAQC010000004">
    <property type="protein sequence ID" value="MDA0563258.1"/>
    <property type="molecule type" value="Genomic_DNA"/>
</dbReference>
<dbReference type="Gene3D" id="3.30.530.20">
    <property type="match status" value="1"/>
</dbReference>